<dbReference type="PATRIC" id="fig|1293439.3.peg.2589"/>
<dbReference type="GO" id="GO:0003676">
    <property type="term" value="F:nucleic acid binding"/>
    <property type="evidence" value="ECO:0007669"/>
    <property type="project" value="InterPro"/>
</dbReference>
<keyword evidence="11" id="KW-1185">Reference proteome</keyword>
<keyword evidence="2 5" id="KW-0540">Nuclease</keyword>
<dbReference type="STRING" id="1293439.WH87_14245"/>
<dbReference type="PANTHER" id="PTHR30008">
    <property type="entry name" value="EXODEOXYRIBONUCLEASE 7 LARGE SUBUNIT"/>
    <property type="match status" value="1"/>
</dbReference>
<dbReference type="GO" id="GO:0006308">
    <property type="term" value="P:DNA catabolic process"/>
    <property type="evidence" value="ECO:0007669"/>
    <property type="project" value="UniProtKB-UniRule"/>
</dbReference>
<comment type="function">
    <text evidence="5">Bidirectionally degrades single-stranded DNA into large acid-insoluble oligonucleotides, which are then degraded further into small acid-soluble oligonucleotides.</text>
</comment>
<comment type="similarity">
    <text evidence="5 6">Belongs to the XseA family.</text>
</comment>
<dbReference type="Pfam" id="PF13742">
    <property type="entry name" value="tRNA_anti_2"/>
    <property type="match status" value="1"/>
</dbReference>
<feature type="compositionally biased region" description="Gly residues" evidence="7">
    <location>
        <begin position="528"/>
        <end position="537"/>
    </location>
</feature>
<evidence type="ECO:0000313" key="11">
    <source>
        <dbReference type="Proteomes" id="UP000033411"/>
    </source>
</evidence>
<keyword evidence="3 5" id="KW-0378">Hydrolase</keyword>
<name>A0A0F5Q768_9HYPH</name>
<comment type="caution">
    <text evidence="10">The sequence shown here is derived from an EMBL/GenBank/DDBJ whole genome shotgun (WGS) entry which is preliminary data.</text>
</comment>
<comment type="subcellular location">
    <subcellularLocation>
        <location evidence="5 6">Cytoplasm</location>
    </subcellularLocation>
</comment>
<evidence type="ECO:0000259" key="8">
    <source>
        <dbReference type="Pfam" id="PF02601"/>
    </source>
</evidence>
<dbReference type="NCBIfam" id="TIGR00237">
    <property type="entry name" value="xseA"/>
    <property type="match status" value="1"/>
</dbReference>
<dbReference type="GO" id="GO:0005737">
    <property type="term" value="C:cytoplasm"/>
    <property type="evidence" value="ECO:0007669"/>
    <property type="project" value="UniProtKB-SubCell"/>
</dbReference>
<evidence type="ECO:0000256" key="1">
    <source>
        <dbReference type="ARBA" id="ARBA00022490"/>
    </source>
</evidence>
<keyword evidence="1 5" id="KW-0963">Cytoplasm</keyword>
<dbReference type="Pfam" id="PF02601">
    <property type="entry name" value="Exonuc_VII_L"/>
    <property type="match status" value="1"/>
</dbReference>
<feature type="domain" description="OB-fold nucleic acid binding" evidence="9">
    <location>
        <begin position="11"/>
        <end position="105"/>
    </location>
</feature>
<accession>A0A0F5Q768</accession>
<dbReference type="AlphaFoldDB" id="A0A0F5Q768"/>
<organism evidence="10 11">
    <name type="scientific">Devosia epidermidihirudinis</name>
    <dbReference type="NCBI Taxonomy" id="1293439"/>
    <lineage>
        <taxon>Bacteria</taxon>
        <taxon>Pseudomonadati</taxon>
        <taxon>Pseudomonadota</taxon>
        <taxon>Alphaproteobacteria</taxon>
        <taxon>Hyphomicrobiales</taxon>
        <taxon>Devosiaceae</taxon>
        <taxon>Devosia</taxon>
    </lineage>
</organism>
<dbReference type="CDD" id="cd04489">
    <property type="entry name" value="ExoVII_LU_OBF"/>
    <property type="match status" value="1"/>
</dbReference>
<keyword evidence="4 5" id="KW-0269">Exonuclease</keyword>
<dbReference type="EC" id="3.1.11.6" evidence="5"/>
<dbReference type="HAMAP" id="MF_00378">
    <property type="entry name" value="Exonuc_7_L"/>
    <property type="match status" value="1"/>
</dbReference>
<dbReference type="GO" id="GO:0009318">
    <property type="term" value="C:exodeoxyribonuclease VII complex"/>
    <property type="evidence" value="ECO:0007669"/>
    <property type="project" value="UniProtKB-UniRule"/>
</dbReference>
<evidence type="ECO:0000256" key="3">
    <source>
        <dbReference type="ARBA" id="ARBA00022801"/>
    </source>
</evidence>
<comment type="subunit">
    <text evidence="5">Heterooligomer composed of large and small subunits.</text>
</comment>
<sequence length="537" mass="58357">MSDAMTNAAEFTVSEIAQAVKRTVEDEFGHVRVRGEISGFRGQHSSGHAYFTLKDENASIDAVVWKGNWARLTFKPEEGLEVIATGRLTTFPRSSKYQIVIDNIEPAGAGALMALLEERRRKLMAEGLFERDRKQALPYLPRVIGVITSPTGAVIRDILHRLADRFPSHVLVWPVRVQGDTCAPEVVNAIEGFNALLPDGKIPRPDLLIVARGGGSIEDLWGFNEESVVRAVAASGIPIISAVGHETDTTLIDYVSDMRAPTPTAAAEAAVPVRAELVGYVDDLGSRQRQAARRMSSTARDRLRAAAAGLPRPNDLVATQRQRLDHAASNLFTGLRHSVQDRRVAFSRIESKLSPRVLLSQRQEVAERLKNLSLRAEAGLRKSVDRTRLTYDPRAERLAAAAQRLVERKRSLFETIAPKLSATALQTDLVHAQIRLAPLAARLMAGIAQNLTDRRSALNQSGKLLASLSYKSVLARGYAVIKDDAGNLVHERAALSPGDGIVIEFADGEVGATVAGSPVIKKKPRPPSGGGTQESLF</sequence>
<evidence type="ECO:0000256" key="7">
    <source>
        <dbReference type="SAM" id="MobiDB-lite"/>
    </source>
</evidence>
<feature type="domain" description="Exonuclease VII large subunit C-terminal" evidence="8">
    <location>
        <begin position="128"/>
        <end position="386"/>
    </location>
</feature>
<evidence type="ECO:0000256" key="4">
    <source>
        <dbReference type="ARBA" id="ARBA00022839"/>
    </source>
</evidence>
<evidence type="ECO:0000259" key="9">
    <source>
        <dbReference type="Pfam" id="PF13742"/>
    </source>
</evidence>
<dbReference type="InterPro" id="IPR025824">
    <property type="entry name" value="OB-fold_nuc-bd_dom"/>
</dbReference>
<dbReference type="RefSeq" id="WP_046138828.1">
    <property type="nucleotide sequence ID" value="NZ_LANJ01000023.1"/>
</dbReference>
<evidence type="ECO:0000256" key="5">
    <source>
        <dbReference type="HAMAP-Rule" id="MF_00378"/>
    </source>
</evidence>
<evidence type="ECO:0000256" key="6">
    <source>
        <dbReference type="RuleBase" id="RU004355"/>
    </source>
</evidence>
<dbReference type="InterPro" id="IPR003753">
    <property type="entry name" value="Exonuc_VII_L"/>
</dbReference>
<reference evidence="10 11" key="1">
    <citation type="submission" date="2015-03" db="EMBL/GenBank/DDBJ databases">
        <authorList>
            <person name="Lepp D."/>
            <person name="Hassan Y.I."/>
            <person name="Li X.-Z."/>
            <person name="Zhou T."/>
        </authorList>
    </citation>
    <scope>NUCLEOTIDE SEQUENCE [LARGE SCALE GENOMIC DNA]</scope>
    <source>
        <strain evidence="10 11">E84</strain>
    </source>
</reference>
<dbReference type="PANTHER" id="PTHR30008:SF0">
    <property type="entry name" value="EXODEOXYRIBONUCLEASE 7 LARGE SUBUNIT"/>
    <property type="match status" value="1"/>
</dbReference>
<protein>
    <recommendedName>
        <fullName evidence="5">Exodeoxyribonuclease 7 large subunit</fullName>
        <ecNumber evidence="5">3.1.11.6</ecNumber>
    </recommendedName>
    <alternativeName>
        <fullName evidence="5">Exodeoxyribonuclease VII large subunit</fullName>
        <shortName evidence="5">Exonuclease VII large subunit</shortName>
    </alternativeName>
</protein>
<comment type="catalytic activity">
    <reaction evidence="5 6">
        <text>Exonucleolytic cleavage in either 5'- to 3'- or 3'- to 5'-direction to yield nucleoside 5'-phosphates.</text>
        <dbReference type="EC" id="3.1.11.6"/>
    </reaction>
</comment>
<gene>
    <name evidence="5" type="primary">xseA</name>
    <name evidence="10" type="ORF">WH87_14245</name>
</gene>
<dbReference type="InterPro" id="IPR020579">
    <property type="entry name" value="Exonuc_VII_lsu_C"/>
</dbReference>
<feature type="region of interest" description="Disordered" evidence="7">
    <location>
        <begin position="517"/>
        <end position="537"/>
    </location>
</feature>
<evidence type="ECO:0000313" key="10">
    <source>
        <dbReference type="EMBL" id="KKC36501.1"/>
    </source>
</evidence>
<dbReference type="Proteomes" id="UP000033411">
    <property type="component" value="Unassembled WGS sequence"/>
</dbReference>
<dbReference type="GO" id="GO:0008855">
    <property type="term" value="F:exodeoxyribonuclease VII activity"/>
    <property type="evidence" value="ECO:0007669"/>
    <property type="project" value="UniProtKB-UniRule"/>
</dbReference>
<evidence type="ECO:0000256" key="2">
    <source>
        <dbReference type="ARBA" id="ARBA00022722"/>
    </source>
</evidence>
<dbReference type="EMBL" id="LANJ01000023">
    <property type="protein sequence ID" value="KKC36501.1"/>
    <property type="molecule type" value="Genomic_DNA"/>
</dbReference>
<dbReference type="OrthoDB" id="9802795at2"/>
<proteinExistence type="inferred from homology"/>